<dbReference type="OrthoDB" id="6143593at2759"/>
<evidence type="ECO:0000313" key="1">
    <source>
        <dbReference type="EMBL" id="CAG2189731.1"/>
    </source>
</evidence>
<keyword evidence="2" id="KW-1185">Reference proteome</keyword>
<protein>
    <submittedName>
        <fullName evidence="1">Uncharacterized protein</fullName>
    </submittedName>
</protein>
<comment type="caution">
    <text evidence="1">The sequence shown here is derived from an EMBL/GenBank/DDBJ whole genome shotgun (WGS) entry which is preliminary data.</text>
</comment>
<organism evidence="1 2">
    <name type="scientific">Mytilus edulis</name>
    <name type="common">Blue mussel</name>
    <dbReference type="NCBI Taxonomy" id="6550"/>
    <lineage>
        <taxon>Eukaryota</taxon>
        <taxon>Metazoa</taxon>
        <taxon>Spiralia</taxon>
        <taxon>Lophotrochozoa</taxon>
        <taxon>Mollusca</taxon>
        <taxon>Bivalvia</taxon>
        <taxon>Autobranchia</taxon>
        <taxon>Pteriomorphia</taxon>
        <taxon>Mytilida</taxon>
        <taxon>Mytiloidea</taxon>
        <taxon>Mytilidae</taxon>
        <taxon>Mytilinae</taxon>
        <taxon>Mytilus</taxon>
    </lineage>
</organism>
<evidence type="ECO:0000313" key="2">
    <source>
        <dbReference type="Proteomes" id="UP000683360"/>
    </source>
</evidence>
<name>A0A8S3Q683_MYTED</name>
<gene>
    <name evidence="1" type="ORF">MEDL_5082</name>
</gene>
<dbReference type="Proteomes" id="UP000683360">
    <property type="component" value="Unassembled WGS sequence"/>
</dbReference>
<sequence length="290" mass="32868">MNNVHSAEKAFAEEDRKLTEAEWAVVLAHHLFSKLSVSSYYLIDKGYSKYARCPCGCDGILTGDYGDTSIGIGDYSSNRIFYLELSDTFTCCPEVWHGFVDLMMGMIGINIATIEPDSPGGSGNRSSIEVKIENTDLKSNKEQMIAQSIVFSFLQQKLHPEFVTHLIPSIGISKEMLVIYYYDCKNDVLIESSQMPYIQDEKLCIPTIVALWLALNFNYFCSGITKGMNNSSYKAGFFEQVDEKLNLYMNVNMPCGKHYSKEDNTWTWLGKPIEDEPAEKVKDINKLEPW</sequence>
<dbReference type="EMBL" id="CAJPWZ010000302">
    <property type="protein sequence ID" value="CAG2189731.1"/>
    <property type="molecule type" value="Genomic_DNA"/>
</dbReference>
<reference evidence="1" key="1">
    <citation type="submission" date="2021-03" db="EMBL/GenBank/DDBJ databases">
        <authorList>
            <person name="Bekaert M."/>
        </authorList>
    </citation>
    <scope>NUCLEOTIDE SEQUENCE</scope>
</reference>
<proteinExistence type="predicted"/>
<dbReference type="AlphaFoldDB" id="A0A8S3Q683"/>
<accession>A0A8S3Q683</accession>